<evidence type="ECO:0000259" key="5">
    <source>
        <dbReference type="PROSITE" id="PS50268"/>
    </source>
</evidence>
<keyword evidence="3" id="KW-1133">Transmembrane helix</keyword>
<evidence type="ECO:0000256" key="1">
    <source>
        <dbReference type="PROSITE-ProRule" id="PRU00043"/>
    </source>
</evidence>
<keyword evidence="3" id="KW-0472">Membrane</keyword>
<dbReference type="PROSITE" id="PS50268">
    <property type="entry name" value="CADHERIN_2"/>
    <property type="match status" value="1"/>
</dbReference>
<evidence type="ECO:0000256" key="4">
    <source>
        <dbReference type="SAM" id="SignalP"/>
    </source>
</evidence>
<keyword evidence="3" id="KW-0812">Transmembrane</keyword>
<organism evidence="6 7">
    <name type="scientific">Ignelater luminosus</name>
    <name type="common">Cucubano</name>
    <name type="synonym">Pyrophorus luminosus</name>
    <dbReference type="NCBI Taxonomy" id="2038154"/>
    <lineage>
        <taxon>Eukaryota</taxon>
        <taxon>Metazoa</taxon>
        <taxon>Ecdysozoa</taxon>
        <taxon>Arthropoda</taxon>
        <taxon>Hexapoda</taxon>
        <taxon>Insecta</taxon>
        <taxon>Pterygota</taxon>
        <taxon>Neoptera</taxon>
        <taxon>Endopterygota</taxon>
        <taxon>Coleoptera</taxon>
        <taxon>Polyphaga</taxon>
        <taxon>Elateriformia</taxon>
        <taxon>Elateroidea</taxon>
        <taxon>Elateridae</taxon>
        <taxon>Agrypninae</taxon>
        <taxon>Pyrophorini</taxon>
        <taxon>Ignelater</taxon>
    </lineage>
</organism>
<comment type="caution">
    <text evidence="6">The sequence shown here is derived from an EMBL/GenBank/DDBJ whole genome shotgun (WGS) entry which is preliminary data.</text>
</comment>
<feature type="domain" description="Cadherin" evidence="5">
    <location>
        <begin position="142"/>
        <end position="269"/>
    </location>
</feature>
<dbReference type="GO" id="GO:0005509">
    <property type="term" value="F:calcium ion binding"/>
    <property type="evidence" value="ECO:0007669"/>
    <property type="project" value="UniProtKB-UniRule"/>
</dbReference>
<name>A0A8K0GLH8_IGNLU</name>
<dbReference type="Gene3D" id="2.60.40.60">
    <property type="entry name" value="Cadherins"/>
    <property type="match status" value="1"/>
</dbReference>
<sequence>MKAAIFIFCVLLEINNYFVAGATCTIEGLKKEENLLDSYYKIQIPIVDTHSGVIASFQTKNILRMKIENVNYLNATWENQVLTFFVTDAYKNYEKESKYSNEPEITVTLNCLCTQDTSENMIIRQTIVDINNHPPILNEKRYDYVFGMTVPEKLKLTEILPIKVNDIDVSNSEITFTIPENPYFKLDKEKVSSQNKQYTTTLIVAKNLTAPLSEEFTLTVTDNGHPVKNTTVPLTIAVMSPQELEKNQDNKETKDNTEEDNESIHPPVFAKHLYFADYNNNHQFTMEEPIVIAYGAQTNTKLKQLGYEEYFNIDFEDPNHKTIIVKNTKALPNQILENIDMITIEIEATNEGLSIAGQTSLLIRLPKLGQLDTNVISEENSQECDIYIKYGYFADTYTIPFILFLLAVFGIVFTNVYIIIMFINKSKTKR</sequence>
<reference evidence="6" key="1">
    <citation type="submission" date="2019-08" db="EMBL/GenBank/DDBJ databases">
        <title>The genome of the North American firefly Photinus pyralis.</title>
        <authorList>
            <consortium name="Photinus pyralis genome working group"/>
            <person name="Fallon T.R."/>
            <person name="Sander Lower S.E."/>
            <person name="Weng J.-K."/>
        </authorList>
    </citation>
    <scope>NUCLEOTIDE SEQUENCE</scope>
    <source>
        <strain evidence="6">TRF0915ILg1</strain>
        <tissue evidence="6">Whole body</tissue>
    </source>
</reference>
<feature type="compositionally biased region" description="Basic and acidic residues" evidence="2">
    <location>
        <begin position="243"/>
        <end position="256"/>
    </location>
</feature>
<feature type="non-terminal residue" evidence="6">
    <location>
        <position position="430"/>
    </location>
</feature>
<dbReference type="InterPro" id="IPR002126">
    <property type="entry name" value="Cadherin-like_dom"/>
</dbReference>
<dbReference type="SUPFAM" id="SSF49313">
    <property type="entry name" value="Cadherin-like"/>
    <property type="match status" value="1"/>
</dbReference>
<dbReference type="AlphaFoldDB" id="A0A8K0GLH8"/>
<keyword evidence="7" id="KW-1185">Reference proteome</keyword>
<dbReference type="Proteomes" id="UP000801492">
    <property type="component" value="Unassembled WGS sequence"/>
</dbReference>
<proteinExistence type="predicted"/>
<evidence type="ECO:0000256" key="3">
    <source>
        <dbReference type="SAM" id="Phobius"/>
    </source>
</evidence>
<feature type="signal peptide" evidence="4">
    <location>
        <begin position="1"/>
        <end position="21"/>
    </location>
</feature>
<evidence type="ECO:0000313" key="6">
    <source>
        <dbReference type="EMBL" id="KAF2902068.1"/>
    </source>
</evidence>
<dbReference type="InterPro" id="IPR015919">
    <property type="entry name" value="Cadherin-like_sf"/>
</dbReference>
<protein>
    <recommendedName>
        <fullName evidence="5">Cadherin domain-containing protein</fullName>
    </recommendedName>
</protein>
<dbReference type="GO" id="GO:0016020">
    <property type="term" value="C:membrane"/>
    <property type="evidence" value="ECO:0007669"/>
    <property type="project" value="InterPro"/>
</dbReference>
<keyword evidence="1" id="KW-0106">Calcium</keyword>
<evidence type="ECO:0000256" key="2">
    <source>
        <dbReference type="SAM" id="MobiDB-lite"/>
    </source>
</evidence>
<dbReference type="GO" id="GO:0007156">
    <property type="term" value="P:homophilic cell adhesion via plasma membrane adhesion molecules"/>
    <property type="evidence" value="ECO:0007669"/>
    <property type="project" value="InterPro"/>
</dbReference>
<feature type="region of interest" description="Disordered" evidence="2">
    <location>
        <begin position="240"/>
        <end position="263"/>
    </location>
</feature>
<dbReference type="EMBL" id="VTPC01001403">
    <property type="protein sequence ID" value="KAF2902068.1"/>
    <property type="molecule type" value="Genomic_DNA"/>
</dbReference>
<feature type="transmembrane region" description="Helical" evidence="3">
    <location>
        <begin position="401"/>
        <end position="423"/>
    </location>
</feature>
<feature type="chain" id="PRO_5035480155" description="Cadherin domain-containing protein" evidence="4">
    <location>
        <begin position="22"/>
        <end position="430"/>
    </location>
</feature>
<keyword evidence="4" id="KW-0732">Signal</keyword>
<accession>A0A8K0GLH8</accession>
<dbReference type="OrthoDB" id="6606209at2759"/>
<evidence type="ECO:0000313" key="7">
    <source>
        <dbReference type="Proteomes" id="UP000801492"/>
    </source>
</evidence>
<gene>
    <name evidence="6" type="ORF">ILUMI_04122</name>
</gene>